<dbReference type="CDD" id="cd16441">
    <property type="entry name" value="beta_Kdo_transferase_KpsS"/>
    <property type="match status" value="1"/>
</dbReference>
<dbReference type="Pfam" id="PF05159">
    <property type="entry name" value="Capsule_synth"/>
    <property type="match status" value="1"/>
</dbReference>
<feature type="transmembrane region" description="Helical" evidence="1">
    <location>
        <begin position="140"/>
        <end position="163"/>
    </location>
</feature>
<dbReference type="EMBL" id="FUYA01000003">
    <property type="protein sequence ID" value="SKA70181.1"/>
    <property type="molecule type" value="Genomic_DNA"/>
</dbReference>
<dbReference type="InterPro" id="IPR007833">
    <property type="entry name" value="Capsule_polysaccharide_synth"/>
</dbReference>
<keyword evidence="1" id="KW-1133">Transmembrane helix</keyword>
<evidence type="ECO:0000313" key="2">
    <source>
        <dbReference type="EMBL" id="SKA70181.1"/>
    </source>
</evidence>
<accession>A0A1T4W0D4</accession>
<keyword evidence="3" id="KW-1185">Reference proteome</keyword>
<protein>
    <submittedName>
        <fullName evidence="2">Capsular polysaccharide export protein</fullName>
    </submittedName>
</protein>
<dbReference type="Proteomes" id="UP000189733">
    <property type="component" value="Unassembled WGS sequence"/>
</dbReference>
<dbReference type="AlphaFoldDB" id="A0A1T4W0D4"/>
<keyword evidence="1" id="KW-0472">Membrane</keyword>
<dbReference type="GO" id="GO:0000271">
    <property type="term" value="P:polysaccharide biosynthetic process"/>
    <property type="evidence" value="ECO:0007669"/>
    <property type="project" value="InterPro"/>
</dbReference>
<gene>
    <name evidence="2" type="ORF">SAMN02745702_01296</name>
</gene>
<organism evidence="2 3">
    <name type="scientific">Desulfobaculum bizertense DSM 18034</name>
    <dbReference type="NCBI Taxonomy" id="1121442"/>
    <lineage>
        <taxon>Bacteria</taxon>
        <taxon>Pseudomonadati</taxon>
        <taxon>Thermodesulfobacteriota</taxon>
        <taxon>Desulfovibrionia</taxon>
        <taxon>Desulfovibrionales</taxon>
        <taxon>Desulfovibrionaceae</taxon>
        <taxon>Desulfobaculum</taxon>
    </lineage>
</organism>
<evidence type="ECO:0000256" key="1">
    <source>
        <dbReference type="SAM" id="Phobius"/>
    </source>
</evidence>
<dbReference type="STRING" id="1121442.SAMN02745702_01296"/>
<sequence length="406" mass="47446">MGSFFHRFQKKLKKKGITTYNICFNGGDWLFNHSTNCIPYTAPKAQWGNFFLSVCAKKSIDAVILFGDCRYYQKEAVTLCKRGNIHVYVFEEGYIRPNFVTFEDYGVNGNSLLPKSADFYSKLPKSYSTKKNYPSENKKVFWMGLEATLYYIAMSIGVFYFPFYEHHRNKKLLPELKIAIKSLLMKYSVKNNDAKIEDYIRKKLKKKYFLIPLQTHNDFQIRAHSKFETIERFIDYVMHSFARYAPPQFSLIFKHHPVDRGRKNYTSYINTLSQKYNIKDRVFVTHDIHLPLAIKNAKGVIIINSTVGLSSLYHGTPTKTLGKAIYDIAGLTAHNVPLRQFWTQQPTPNRKLYLKFRNYLIEKTQLNGSFWGNFPSGLNFNTSNTYQPLNHQRRGLHKIHSNESSF</sequence>
<reference evidence="2 3" key="1">
    <citation type="submission" date="2017-02" db="EMBL/GenBank/DDBJ databases">
        <authorList>
            <person name="Peterson S.W."/>
        </authorList>
    </citation>
    <scope>NUCLEOTIDE SEQUENCE [LARGE SCALE GENOMIC DNA]</scope>
    <source>
        <strain evidence="2 3">DSM 18034</strain>
    </source>
</reference>
<keyword evidence="1" id="KW-0812">Transmembrane</keyword>
<proteinExistence type="predicted"/>
<dbReference type="GO" id="GO:0015774">
    <property type="term" value="P:polysaccharide transport"/>
    <property type="evidence" value="ECO:0007669"/>
    <property type="project" value="InterPro"/>
</dbReference>
<evidence type="ECO:0000313" key="3">
    <source>
        <dbReference type="Proteomes" id="UP000189733"/>
    </source>
</evidence>
<name>A0A1T4W0D4_9BACT</name>